<keyword evidence="1" id="KW-0802">TPR repeat</keyword>
<dbReference type="InterPro" id="IPR019734">
    <property type="entry name" value="TPR_rpt"/>
</dbReference>
<dbReference type="Proteomes" id="UP000727962">
    <property type="component" value="Unassembled WGS sequence"/>
</dbReference>
<dbReference type="InterPro" id="IPR011990">
    <property type="entry name" value="TPR-like_helical_dom_sf"/>
</dbReference>
<feature type="domain" description="Glycosyltransferase 2-like" evidence="3">
    <location>
        <begin position="167"/>
        <end position="264"/>
    </location>
</feature>
<evidence type="ECO:0000256" key="1">
    <source>
        <dbReference type="PROSITE-ProRule" id="PRU00339"/>
    </source>
</evidence>
<dbReference type="SMART" id="SM00028">
    <property type="entry name" value="TPR"/>
    <property type="match status" value="7"/>
</dbReference>
<dbReference type="CDD" id="cd02511">
    <property type="entry name" value="Beta4Glucosyltransferase"/>
    <property type="match status" value="1"/>
</dbReference>
<organism evidence="4 5">
    <name type="scientific">Fimbriimonas ginsengisoli</name>
    <dbReference type="NCBI Taxonomy" id="1005039"/>
    <lineage>
        <taxon>Bacteria</taxon>
        <taxon>Bacillati</taxon>
        <taxon>Armatimonadota</taxon>
        <taxon>Fimbriimonadia</taxon>
        <taxon>Fimbriimonadales</taxon>
        <taxon>Fimbriimonadaceae</taxon>
        <taxon>Fimbriimonas</taxon>
    </lineage>
</organism>
<evidence type="ECO:0000313" key="4">
    <source>
        <dbReference type="EMBL" id="MBI1756585.1"/>
    </source>
</evidence>
<dbReference type="PANTHER" id="PTHR43630:SF2">
    <property type="entry name" value="GLYCOSYLTRANSFERASE"/>
    <property type="match status" value="1"/>
</dbReference>
<feature type="region of interest" description="Disordered" evidence="2">
    <location>
        <begin position="69"/>
        <end position="103"/>
    </location>
</feature>
<dbReference type="SUPFAM" id="SSF53448">
    <property type="entry name" value="Nucleotide-diphospho-sugar transferases"/>
    <property type="match status" value="1"/>
</dbReference>
<dbReference type="Gene3D" id="3.90.550.10">
    <property type="entry name" value="Spore Coat Polysaccharide Biosynthesis Protein SpsA, Chain A"/>
    <property type="match status" value="1"/>
</dbReference>
<name>A0A931PVT1_FIMGI</name>
<sequence>MSRRPCGDRTALRALAERHDYGALRASVEPLLKRDPNDPEFNALYGLALCYAQREDEALAYLTRAMSAGHAPSKTGASSRKHLHPAHSRHLPPALQGEGRAGRVPSCPSEIPEIARVGQILIDHFHCRAVMAKGLKQPDPKGDRLLAEAKRLTGLTPGKVGVELCACLIVRDEERNLGRCLASLKGLVDRIVVVDTGSTDRTVEIATKHGATIGHFEWCDDFAAARNAALDLATGDWALWIDADEELPAESHGTIRAALIRPHYASFNVPIVNFMGAKGEAEQFVHAPTRLFRRLPGARFTGRIHEQIAQSLVPSGLPVATLEAARLLHHGYRPEAIAAKDKLGRDLALLWAEVRERPEDSFQWFNLANALSIAGRHSEADQAARSSIRTLVGAEAHAASAHQVLVVALEAQGKLEAALVAADDAERAGGVPVVIAFDRASVLFKLGRLAEALAQIEICLGLEWPAGATGDRGLVTYKRDVLQGQILAAAGRFDEALGALEKALGAHPGCAAARFARAGVLERLDRLAEAQAAYLETAEAPGLGAASMVGAARCALGRGNRVEALALHEKAWRLNPDDLAVWALWEQAATGDPATALAPYETYAAEREPNVEMLINWGRTLDTCGQSAPALVCYSEAIRRAPDSANALFNCGDLLYRLGEYMDAAQLYEKGLRNEPLNPQGWFVLGNTLARLGVAQGARLAYGQCLSLRPTHAEARNNLDWLAEAFPEAA</sequence>
<dbReference type="Pfam" id="PF00535">
    <property type="entry name" value="Glycos_transf_2"/>
    <property type="match status" value="1"/>
</dbReference>
<evidence type="ECO:0000259" key="3">
    <source>
        <dbReference type="Pfam" id="PF00535"/>
    </source>
</evidence>
<feature type="repeat" description="TPR" evidence="1">
    <location>
        <begin position="645"/>
        <end position="678"/>
    </location>
</feature>
<evidence type="ECO:0000256" key="2">
    <source>
        <dbReference type="SAM" id="MobiDB-lite"/>
    </source>
</evidence>
<dbReference type="Pfam" id="PF13432">
    <property type="entry name" value="TPR_16"/>
    <property type="match status" value="2"/>
</dbReference>
<dbReference type="InterPro" id="IPR029044">
    <property type="entry name" value="Nucleotide-diphossugar_trans"/>
</dbReference>
<feature type="compositionally biased region" description="Basic residues" evidence="2">
    <location>
        <begin position="79"/>
        <end position="90"/>
    </location>
</feature>
<dbReference type="SUPFAM" id="SSF48452">
    <property type="entry name" value="TPR-like"/>
    <property type="match status" value="2"/>
</dbReference>
<proteinExistence type="predicted"/>
<dbReference type="Gene3D" id="1.25.40.10">
    <property type="entry name" value="Tetratricopeptide repeat domain"/>
    <property type="match status" value="3"/>
</dbReference>
<comment type="caution">
    <text evidence="4">The sequence shown here is derived from an EMBL/GenBank/DDBJ whole genome shotgun (WGS) entry which is preliminary data.</text>
</comment>
<accession>A0A931PVT1</accession>
<dbReference type="EMBL" id="JACOSL010000036">
    <property type="protein sequence ID" value="MBI1756585.1"/>
    <property type="molecule type" value="Genomic_DNA"/>
</dbReference>
<dbReference type="PROSITE" id="PS50005">
    <property type="entry name" value="TPR"/>
    <property type="match status" value="1"/>
</dbReference>
<reference evidence="4" key="1">
    <citation type="submission" date="2020-07" db="EMBL/GenBank/DDBJ databases">
        <title>Huge and variable diversity of episymbiotic CPR bacteria and DPANN archaea in groundwater ecosystems.</title>
        <authorList>
            <person name="He C.Y."/>
            <person name="Keren R."/>
            <person name="Whittaker M."/>
            <person name="Farag I.F."/>
            <person name="Doudna J."/>
            <person name="Cate J.H.D."/>
            <person name="Banfield J.F."/>
        </authorList>
    </citation>
    <scope>NUCLEOTIDE SEQUENCE</scope>
    <source>
        <strain evidence="4">NC_groundwater_17_Pr7_B-0.1um_64_12</strain>
    </source>
</reference>
<evidence type="ECO:0000313" key="5">
    <source>
        <dbReference type="Proteomes" id="UP000727962"/>
    </source>
</evidence>
<dbReference type="AlphaFoldDB" id="A0A931PVT1"/>
<gene>
    <name evidence="4" type="ORF">HYR64_05705</name>
</gene>
<dbReference type="InterPro" id="IPR001173">
    <property type="entry name" value="Glyco_trans_2-like"/>
</dbReference>
<protein>
    <submittedName>
        <fullName evidence="4">Glycosyltransferase</fullName>
    </submittedName>
</protein>
<dbReference type="PANTHER" id="PTHR43630">
    <property type="entry name" value="POLY-BETA-1,6-N-ACETYL-D-GLUCOSAMINE SYNTHASE"/>
    <property type="match status" value="1"/>
</dbReference>